<accession>A0A2M4CDW6</accession>
<reference evidence="1" key="1">
    <citation type="submission" date="2018-01" db="EMBL/GenBank/DDBJ databases">
        <title>An insight into the sialome of Amazonian anophelines.</title>
        <authorList>
            <person name="Ribeiro J.M."/>
            <person name="Scarpassa V."/>
            <person name="Calvo E."/>
        </authorList>
    </citation>
    <scope>NUCLEOTIDE SEQUENCE</scope>
    <source>
        <tissue evidence="1">Salivary glands</tissue>
    </source>
</reference>
<dbReference type="EMBL" id="GGFJ01014362">
    <property type="protein sequence ID" value="MBW63503.1"/>
    <property type="molecule type" value="Transcribed_RNA"/>
</dbReference>
<dbReference type="AlphaFoldDB" id="A0A2M4CDW6"/>
<sequence length="71" mass="7651">MCQVFCYTISVRVFLRVGWFSASAFEERSRCLAPGSASHHFGSKREEQPGLGCTFQVTHPSAAPAGAAVCN</sequence>
<protein>
    <submittedName>
        <fullName evidence="1">Putative secreted protein</fullName>
    </submittedName>
</protein>
<organism evidence="1">
    <name type="scientific">Anopheles marajoara</name>
    <dbReference type="NCBI Taxonomy" id="58244"/>
    <lineage>
        <taxon>Eukaryota</taxon>
        <taxon>Metazoa</taxon>
        <taxon>Ecdysozoa</taxon>
        <taxon>Arthropoda</taxon>
        <taxon>Hexapoda</taxon>
        <taxon>Insecta</taxon>
        <taxon>Pterygota</taxon>
        <taxon>Neoptera</taxon>
        <taxon>Endopterygota</taxon>
        <taxon>Diptera</taxon>
        <taxon>Nematocera</taxon>
        <taxon>Culicoidea</taxon>
        <taxon>Culicidae</taxon>
        <taxon>Anophelinae</taxon>
        <taxon>Anopheles</taxon>
    </lineage>
</organism>
<proteinExistence type="predicted"/>
<evidence type="ECO:0000313" key="1">
    <source>
        <dbReference type="EMBL" id="MBW63503.1"/>
    </source>
</evidence>
<name>A0A2M4CDW6_9DIPT</name>